<dbReference type="InterPro" id="IPR003660">
    <property type="entry name" value="HAMP_dom"/>
</dbReference>
<evidence type="ECO:0000256" key="4">
    <source>
        <dbReference type="SAM" id="Phobius"/>
    </source>
</evidence>
<keyword evidence="4" id="KW-0472">Membrane</keyword>
<keyword evidence="4" id="KW-1133">Transmembrane helix</keyword>
<dbReference type="GO" id="GO:0016020">
    <property type="term" value="C:membrane"/>
    <property type="evidence" value="ECO:0007669"/>
    <property type="project" value="InterPro"/>
</dbReference>
<dbReference type="Gene3D" id="1.10.287.950">
    <property type="entry name" value="Methyl-accepting chemotaxis protein"/>
    <property type="match status" value="1"/>
</dbReference>
<dbReference type="Gene3D" id="6.10.340.10">
    <property type="match status" value="1"/>
</dbReference>
<evidence type="ECO:0000256" key="3">
    <source>
        <dbReference type="PROSITE-ProRule" id="PRU00284"/>
    </source>
</evidence>
<dbReference type="InterPro" id="IPR004089">
    <property type="entry name" value="MCPsignal_dom"/>
</dbReference>
<dbReference type="OrthoDB" id="3289104at2"/>
<dbReference type="PROSITE" id="PS50111">
    <property type="entry name" value="CHEMOTAXIS_TRANSDUC_2"/>
    <property type="match status" value="1"/>
</dbReference>
<reference evidence="7 8" key="1">
    <citation type="submission" date="2019-12" db="EMBL/GenBank/DDBJ databases">
        <authorList>
            <person name="Yuan C.-G."/>
        </authorList>
    </citation>
    <scope>NUCLEOTIDE SEQUENCE [LARGE SCALE GENOMIC DNA]</scope>
    <source>
        <strain evidence="7 8">KCTC 23863</strain>
    </source>
</reference>
<comment type="caution">
    <text evidence="7">The sequence shown here is derived from an EMBL/GenBank/DDBJ whole genome shotgun (WGS) entry which is preliminary data.</text>
</comment>
<comment type="similarity">
    <text evidence="2">Belongs to the methyl-accepting chemotaxis (MCP) protein family.</text>
</comment>
<dbReference type="PANTHER" id="PTHR32089:SF112">
    <property type="entry name" value="LYSOZYME-LIKE PROTEIN-RELATED"/>
    <property type="match status" value="1"/>
</dbReference>
<evidence type="ECO:0000259" key="6">
    <source>
        <dbReference type="PROSITE" id="PS50885"/>
    </source>
</evidence>
<dbReference type="Pfam" id="PF00672">
    <property type="entry name" value="HAMP"/>
    <property type="match status" value="1"/>
</dbReference>
<keyword evidence="1 3" id="KW-0807">Transducer</keyword>
<dbReference type="SUPFAM" id="SSF58104">
    <property type="entry name" value="Methyl-accepting chemotaxis protein (MCP) signaling domain"/>
    <property type="match status" value="1"/>
</dbReference>
<gene>
    <name evidence="7" type="ORF">GR328_19450</name>
</gene>
<dbReference type="Pfam" id="PF00015">
    <property type="entry name" value="MCPsignal"/>
    <property type="match status" value="1"/>
</dbReference>
<dbReference type="EMBL" id="WURB01000018">
    <property type="protein sequence ID" value="MXQ13595.1"/>
    <property type="molecule type" value="Genomic_DNA"/>
</dbReference>
<evidence type="ECO:0000313" key="7">
    <source>
        <dbReference type="EMBL" id="MXQ13595.1"/>
    </source>
</evidence>
<feature type="domain" description="HAMP" evidence="6">
    <location>
        <begin position="209"/>
        <end position="262"/>
    </location>
</feature>
<dbReference type="Proteomes" id="UP000436483">
    <property type="component" value="Unassembled WGS sequence"/>
</dbReference>
<evidence type="ECO:0000313" key="8">
    <source>
        <dbReference type="Proteomes" id="UP000436483"/>
    </source>
</evidence>
<proteinExistence type="inferred from homology"/>
<feature type="transmembrane region" description="Helical" evidence="4">
    <location>
        <begin position="186"/>
        <end position="207"/>
    </location>
</feature>
<feature type="transmembrane region" description="Helical" evidence="4">
    <location>
        <begin position="12"/>
        <end position="29"/>
    </location>
</feature>
<keyword evidence="4" id="KW-0812">Transmembrane</keyword>
<keyword evidence="8" id="KW-1185">Reference proteome</keyword>
<dbReference type="SMART" id="SM00304">
    <property type="entry name" value="HAMP"/>
    <property type="match status" value="1"/>
</dbReference>
<evidence type="ECO:0000256" key="1">
    <source>
        <dbReference type="ARBA" id="ARBA00023224"/>
    </source>
</evidence>
<protein>
    <submittedName>
        <fullName evidence="7">HAMP domain-containing protein</fullName>
    </submittedName>
</protein>
<dbReference type="AlphaFoldDB" id="A0A7X3SQQ2"/>
<dbReference type="GO" id="GO:0007165">
    <property type="term" value="P:signal transduction"/>
    <property type="evidence" value="ECO:0007669"/>
    <property type="project" value="UniProtKB-KW"/>
</dbReference>
<sequence>MLFSLRHKLAAVVGLVGLTAFGLAGFTWAQMDREHERTMAIEAAWNGALQAQTLARAIEHAVVASHAVYTAEDKEDAKLKFQSLAAALEEIERIREPFMSWLAASAPEKKQLLSGRLQEFLAYQRDTAELGMNVSPKAALIQATDEATIKSREMMVKAIMQLGDETKRSLESFRASADEARRQAKLVLISLSFGSIVLALIAAHLIATVQIQRPLQSLQRVMAALADHDLDVTVPFLTRRDEIGSMASSIATFKQALRDKHASDQKAAISMAESVERGARLERNAAAFEHRVRQVTEDLARSAGQMGQVARSMRDIAQTTTDQVMSVGAGAEHASAEVKSTEHATKALSDSARSIDEQVKGAVTIAACALSELSSTDMTARSLTDATNEIGSVVELIAKIAAQTNLLALNATIEAARAGASGRGFAVVAHEVKALASQTSRATDQISDQIRAIKSAADATVEAIARIGQTIRDISSIANVIAAAADEQQEATRQIAESIIGTVSATQDMARGIASVQAAATSSGATAEQVLEVSNHLAGISRELDSEINEFLSRVRAA</sequence>
<reference evidence="7 8" key="2">
    <citation type="submission" date="2020-01" db="EMBL/GenBank/DDBJ databases">
        <title>Microvirga sp. nov., an arsenate reduction bacterium isolated from Tibet hotspring sediments.</title>
        <authorList>
            <person name="Xian W.-D."/>
            <person name="Li W.-J."/>
        </authorList>
    </citation>
    <scope>NUCLEOTIDE SEQUENCE [LARGE SCALE GENOMIC DNA]</scope>
    <source>
        <strain evidence="7 8">KCTC 23863</strain>
    </source>
</reference>
<name>A0A7X3SQQ2_9HYPH</name>
<organism evidence="7 8">
    <name type="scientific">Microvirga makkahensis</name>
    <dbReference type="NCBI Taxonomy" id="1128670"/>
    <lineage>
        <taxon>Bacteria</taxon>
        <taxon>Pseudomonadati</taxon>
        <taxon>Pseudomonadota</taxon>
        <taxon>Alphaproteobacteria</taxon>
        <taxon>Hyphomicrobiales</taxon>
        <taxon>Methylobacteriaceae</taxon>
        <taxon>Microvirga</taxon>
    </lineage>
</organism>
<dbReference type="PROSITE" id="PS50885">
    <property type="entry name" value="HAMP"/>
    <property type="match status" value="1"/>
</dbReference>
<dbReference type="RefSeq" id="WP_160886734.1">
    <property type="nucleotide sequence ID" value="NZ_WURB01000018.1"/>
</dbReference>
<accession>A0A7X3SQQ2</accession>
<feature type="domain" description="Methyl-accepting transducer" evidence="5">
    <location>
        <begin position="295"/>
        <end position="538"/>
    </location>
</feature>
<dbReference type="SMART" id="SM00283">
    <property type="entry name" value="MA"/>
    <property type="match status" value="1"/>
</dbReference>
<evidence type="ECO:0000256" key="2">
    <source>
        <dbReference type="ARBA" id="ARBA00029447"/>
    </source>
</evidence>
<dbReference type="PANTHER" id="PTHR32089">
    <property type="entry name" value="METHYL-ACCEPTING CHEMOTAXIS PROTEIN MCPB"/>
    <property type="match status" value="1"/>
</dbReference>
<evidence type="ECO:0000259" key="5">
    <source>
        <dbReference type="PROSITE" id="PS50111"/>
    </source>
</evidence>
<dbReference type="CDD" id="cd06225">
    <property type="entry name" value="HAMP"/>
    <property type="match status" value="1"/>
</dbReference>